<comment type="caution">
    <text evidence="1">The sequence shown here is derived from an EMBL/GenBank/DDBJ whole genome shotgun (WGS) entry which is preliminary data.</text>
</comment>
<dbReference type="AlphaFoldDB" id="A0A815FGI8"/>
<dbReference type="EMBL" id="CAJNOT010002545">
    <property type="protein sequence ID" value="CAF1324964.1"/>
    <property type="molecule type" value="Genomic_DNA"/>
</dbReference>
<reference evidence="1" key="1">
    <citation type="submission" date="2021-02" db="EMBL/GenBank/DDBJ databases">
        <authorList>
            <person name="Nowell W R."/>
        </authorList>
    </citation>
    <scope>NUCLEOTIDE SEQUENCE</scope>
</reference>
<proteinExistence type="predicted"/>
<organism evidence="1 2">
    <name type="scientific">Rotaria sordida</name>
    <dbReference type="NCBI Taxonomy" id="392033"/>
    <lineage>
        <taxon>Eukaryota</taxon>
        <taxon>Metazoa</taxon>
        <taxon>Spiralia</taxon>
        <taxon>Gnathifera</taxon>
        <taxon>Rotifera</taxon>
        <taxon>Eurotatoria</taxon>
        <taxon>Bdelloidea</taxon>
        <taxon>Philodinida</taxon>
        <taxon>Philodinidae</taxon>
        <taxon>Rotaria</taxon>
    </lineage>
</organism>
<evidence type="ECO:0000313" key="1">
    <source>
        <dbReference type="EMBL" id="CAF1324964.1"/>
    </source>
</evidence>
<evidence type="ECO:0000313" key="2">
    <source>
        <dbReference type="Proteomes" id="UP000663864"/>
    </source>
</evidence>
<sequence length="116" mass="13607">MGMGFTLWCWITYMATDYIIQQRKRAEKEARRKPAAADQSLRISRWSDSDYMTFNKTDQLTSATVVAQPSPTIAKFTLRKNVDRLNTECHVINKFRTRLERIVGYKRNSRANLLDE</sequence>
<dbReference type="Proteomes" id="UP000663864">
    <property type="component" value="Unassembled WGS sequence"/>
</dbReference>
<protein>
    <submittedName>
        <fullName evidence="1">Uncharacterized protein</fullName>
    </submittedName>
</protein>
<accession>A0A815FGI8</accession>
<gene>
    <name evidence="1" type="ORF">ZHD862_LOCUS29213</name>
</gene>
<name>A0A815FGI8_9BILA</name>